<evidence type="ECO:0000313" key="1">
    <source>
        <dbReference type="EMBL" id="ATW58272.1"/>
    </source>
</evidence>
<evidence type="ECO:0000313" key="2">
    <source>
        <dbReference type="Proteomes" id="UP000241096"/>
    </source>
</evidence>
<sequence length="108" mass="12226">MATRVLVAMYAWVIKRQNDQVASSWWINVSEGGLPQADAILADLNVGLSAANNHVVSQYHCYFEDGGHARYRIRYDIVNAWGWYGPMQPEKAPVPLLPKPEWEVQEGI</sequence>
<dbReference type="Proteomes" id="UP000241096">
    <property type="component" value="Segment"/>
</dbReference>
<protein>
    <submittedName>
        <fullName evidence="1">Uncharacterized protein</fullName>
    </submittedName>
</protein>
<accession>A0A2H4P7W6</accession>
<organism evidence="1 2">
    <name type="scientific">Pseudomonas phage ventosus</name>
    <dbReference type="NCBI Taxonomy" id="2048980"/>
    <lineage>
        <taxon>Viruses</taxon>
        <taxon>Duplodnaviria</taxon>
        <taxon>Heunggongvirae</taxon>
        <taxon>Uroviricota</taxon>
        <taxon>Caudoviricetes</taxon>
        <taxon>Vandenendeviridae</taxon>
        <taxon>Gorskivirinae</taxon>
        <taxon>Ventosusvirus</taxon>
        <taxon>Ventosusvirus ventosus</taxon>
    </lineage>
</organism>
<gene>
    <name evidence="1" type="ORF">CNR37_00065</name>
</gene>
<dbReference type="EMBL" id="MG018930">
    <property type="protein sequence ID" value="ATW58272.1"/>
    <property type="molecule type" value="Genomic_DNA"/>
</dbReference>
<keyword evidence="2" id="KW-1185">Reference proteome</keyword>
<reference evidence="1 2" key="1">
    <citation type="submission" date="2017-09" db="EMBL/GenBank/DDBJ databases">
        <authorList>
            <person name="Ehlers B."/>
            <person name="Leendertz F.H."/>
        </authorList>
    </citation>
    <scope>NUCLEOTIDE SEQUENCE [LARGE SCALE GENOMIC DNA]</scope>
</reference>
<name>A0A2H4P7W6_9CAUD</name>
<proteinExistence type="predicted"/>